<evidence type="ECO:0000259" key="1">
    <source>
        <dbReference type="Pfam" id="PF14832"/>
    </source>
</evidence>
<accession>A0A914DDX4</accession>
<name>A0A914DDX4_9BILA</name>
<dbReference type="Pfam" id="PF14832">
    <property type="entry name" value="Tautomerase_3"/>
    <property type="match status" value="1"/>
</dbReference>
<sequence length="148" mass="17218">MPLHHIWYTPGTFTEHDKEALSKKITDLYVAFGLPPFYVIVLFHPVEEKNYFVGGKKTNKFVRIILLHIARGFDGYKSANKFIAKYEEILAPFIKDRGLDWEISIEQSERDLLRVNGLEIPLPNTIAEKEWKRLNKAVPYDEKDNVVA</sequence>
<proteinExistence type="predicted"/>
<dbReference type="WBParaSite" id="ACRNAN_scaffold4317.g20631.t1">
    <property type="protein sequence ID" value="ACRNAN_scaffold4317.g20631.t1"/>
    <property type="gene ID" value="ACRNAN_scaffold4317.g20631"/>
</dbReference>
<evidence type="ECO:0000313" key="3">
    <source>
        <dbReference type="WBParaSite" id="ACRNAN_scaffold2351.g15260.t1"/>
    </source>
</evidence>
<dbReference type="Gene3D" id="3.30.429.10">
    <property type="entry name" value="Macrophage Migration Inhibitory Factor"/>
    <property type="match status" value="1"/>
</dbReference>
<dbReference type="Proteomes" id="UP000887540">
    <property type="component" value="Unplaced"/>
</dbReference>
<dbReference type="WBParaSite" id="ACRNAN_scaffold2351.g15260.t1">
    <property type="protein sequence ID" value="ACRNAN_scaffold2351.g15260.t1"/>
    <property type="gene ID" value="ACRNAN_scaffold2351.g15260"/>
</dbReference>
<dbReference type="InterPro" id="IPR014347">
    <property type="entry name" value="Tautomerase/MIF_sf"/>
</dbReference>
<evidence type="ECO:0000313" key="2">
    <source>
        <dbReference type="Proteomes" id="UP000887540"/>
    </source>
</evidence>
<dbReference type="InterPro" id="IPR028116">
    <property type="entry name" value="Cis-CaaD-like"/>
</dbReference>
<organism evidence="2 3">
    <name type="scientific">Acrobeloides nanus</name>
    <dbReference type="NCBI Taxonomy" id="290746"/>
    <lineage>
        <taxon>Eukaryota</taxon>
        <taxon>Metazoa</taxon>
        <taxon>Ecdysozoa</taxon>
        <taxon>Nematoda</taxon>
        <taxon>Chromadorea</taxon>
        <taxon>Rhabditida</taxon>
        <taxon>Tylenchina</taxon>
        <taxon>Cephalobomorpha</taxon>
        <taxon>Cephaloboidea</taxon>
        <taxon>Cephalobidae</taxon>
        <taxon>Acrobeloides</taxon>
    </lineage>
</organism>
<reference evidence="3 4" key="1">
    <citation type="submission" date="2022-11" db="UniProtKB">
        <authorList>
            <consortium name="WormBaseParasite"/>
        </authorList>
    </citation>
    <scope>IDENTIFICATION</scope>
</reference>
<keyword evidence="2" id="KW-1185">Reference proteome</keyword>
<dbReference type="AlphaFoldDB" id="A0A914DDX4"/>
<feature type="domain" description="Tautomerase cis-CaaD-like" evidence="1">
    <location>
        <begin position="1"/>
        <end position="136"/>
    </location>
</feature>
<protein>
    <submittedName>
        <fullName evidence="3 4">Tautomerase cis-CaaD-like domain-containing protein</fullName>
    </submittedName>
</protein>
<evidence type="ECO:0000313" key="4">
    <source>
        <dbReference type="WBParaSite" id="ACRNAN_scaffold4317.g20631.t1"/>
    </source>
</evidence>
<dbReference type="SUPFAM" id="SSF55331">
    <property type="entry name" value="Tautomerase/MIF"/>
    <property type="match status" value="1"/>
</dbReference>